<dbReference type="GeneTree" id="ENSGT00950000182899"/>
<dbReference type="Ensembl" id="ENSSAUT00010045658.1">
    <property type="protein sequence ID" value="ENSSAUP00010043380.1"/>
    <property type="gene ID" value="ENSSAUG00010018210.1"/>
</dbReference>
<keyword evidence="11 12" id="KW-0458">Lysosome</keyword>
<keyword evidence="9 12" id="KW-1015">Disulfide bond</keyword>
<keyword evidence="19" id="KW-1185">Reference proteome</keyword>
<comment type="similarity">
    <text evidence="12">Belongs to the LAMP family.</text>
</comment>
<evidence type="ECO:0000313" key="18">
    <source>
        <dbReference type="Ensembl" id="ENSSAUP00010043380.1"/>
    </source>
</evidence>
<evidence type="ECO:0000256" key="1">
    <source>
        <dbReference type="ARBA" id="ARBA00004251"/>
    </source>
</evidence>
<dbReference type="InParanoid" id="A0A671X3B7"/>
<dbReference type="GO" id="GO:0005765">
    <property type="term" value="C:lysosomal membrane"/>
    <property type="evidence" value="ECO:0007669"/>
    <property type="project" value="UniProtKB-SubCell"/>
</dbReference>
<dbReference type="Proteomes" id="UP000472265">
    <property type="component" value="Chromosome 18"/>
</dbReference>
<evidence type="ECO:0000256" key="12">
    <source>
        <dbReference type="PROSITE-ProRule" id="PRU00740"/>
    </source>
</evidence>
<dbReference type="InterPro" id="IPR048528">
    <property type="entry name" value="Lamp2-like_luminal"/>
</dbReference>
<keyword evidence="8 12" id="KW-0472">Membrane</keyword>
<keyword evidence="7 14" id="KW-1133">Transmembrane helix</keyword>
<accession>A0A671X3B7</accession>
<dbReference type="CTD" id="3920"/>
<feature type="region of interest" description="Disordered" evidence="13">
    <location>
        <begin position="182"/>
        <end position="234"/>
    </location>
</feature>
<dbReference type="InterPro" id="IPR002000">
    <property type="entry name" value="Lysosome-assoc_membr_glycop"/>
</dbReference>
<keyword evidence="6" id="KW-0967">Endosome</keyword>
<dbReference type="GO" id="GO:0005886">
    <property type="term" value="C:plasma membrane"/>
    <property type="evidence" value="ECO:0007669"/>
    <property type="project" value="UniProtKB-SubCell"/>
</dbReference>
<evidence type="ECO:0000256" key="4">
    <source>
        <dbReference type="ARBA" id="ARBA00022692"/>
    </source>
</evidence>
<dbReference type="GeneID" id="115569280"/>
<keyword evidence="10" id="KW-0325">Glycoprotein</keyword>
<evidence type="ECO:0000259" key="17">
    <source>
        <dbReference type="Pfam" id="PF21222"/>
    </source>
</evidence>
<organism evidence="18 19">
    <name type="scientific">Sparus aurata</name>
    <name type="common">Gilthead sea bream</name>
    <dbReference type="NCBI Taxonomy" id="8175"/>
    <lineage>
        <taxon>Eukaryota</taxon>
        <taxon>Metazoa</taxon>
        <taxon>Chordata</taxon>
        <taxon>Craniata</taxon>
        <taxon>Vertebrata</taxon>
        <taxon>Euteleostomi</taxon>
        <taxon>Actinopterygii</taxon>
        <taxon>Neopterygii</taxon>
        <taxon>Teleostei</taxon>
        <taxon>Neoteleostei</taxon>
        <taxon>Acanthomorphata</taxon>
        <taxon>Eupercaria</taxon>
        <taxon>Spariformes</taxon>
        <taxon>Sparidae</taxon>
        <taxon>Sparus</taxon>
    </lineage>
</organism>
<dbReference type="Gene3D" id="2.40.160.110">
    <property type="match status" value="2"/>
</dbReference>
<dbReference type="PANTHER" id="PTHR11506">
    <property type="entry name" value="LYSOSOME-ASSOCIATED MEMBRANE GLYCOPROTEIN"/>
    <property type="match status" value="1"/>
</dbReference>
<keyword evidence="5 15" id="KW-0732">Signal</keyword>
<evidence type="ECO:0000256" key="9">
    <source>
        <dbReference type="ARBA" id="ARBA00023157"/>
    </source>
</evidence>
<feature type="compositionally biased region" description="Polar residues" evidence="13">
    <location>
        <begin position="182"/>
        <end position="191"/>
    </location>
</feature>
<feature type="compositionally biased region" description="Low complexity" evidence="13">
    <location>
        <begin position="192"/>
        <end position="232"/>
    </location>
</feature>
<dbReference type="CDD" id="cd12087">
    <property type="entry name" value="TM_EGFR-like"/>
    <property type="match status" value="1"/>
</dbReference>
<evidence type="ECO:0000256" key="2">
    <source>
        <dbReference type="ARBA" id="ARBA00004530"/>
    </source>
</evidence>
<sequence length="422" mass="45511">MYQRAAFVLFLACGIVFQLCHGVEVQVKDQESKLCLYANLMVNFSVSYDIAGNKSATAEFVLPTAVTTVGSECDAKSSLLKLNFGEGHSWSVNFTNDNQVYQADSITFTYNLSDTALFPDSLNNDTKTSTVKPHITKVGLDTCYSCKSNDMLEDVSVNQTLFDVLIQAFVNNGSKSEQITSCAADTPSTVGPTTHAPTTHAPTTHAPTTHTTATPTTTPTTTPTPTLPSPTTGKYSLKLDNSSTVCLLADFGLRISLKQGDKYEEMNFEPNGTTVTGSCGVNSSELVLVSNTMNISFTFLNDTKKFRLHALNVTGKTSSGAAFSEANSSLSLWEAGVGSSYMCNKEQNYTITGLLTIYTFDLRVQPFGVKKDNFSTAHECSMDDTSILIPIIVGAALAGLILIVVIAYVIGRRKTYVGYQTL</sequence>
<evidence type="ECO:0000256" key="7">
    <source>
        <dbReference type="ARBA" id="ARBA00022989"/>
    </source>
</evidence>
<reference evidence="18" key="2">
    <citation type="submission" date="2025-08" db="UniProtKB">
        <authorList>
            <consortium name="Ensembl"/>
        </authorList>
    </citation>
    <scope>IDENTIFICATION</scope>
</reference>
<reference evidence="18" key="1">
    <citation type="submission" date="2021-04" db="EMBL/GenBank/DDBJ databases">
        <authorList>
            <consortium name="Wellcome Sanger Institute Data Sharing"/>
        </authorList>
    </citation>
    <scope>NUCLEOTIDE SEQUENCE [LARGE SCALE GENOMIC DNA]</scope>
</reference>
<dbReference type="Pfam" id="PF01299">
    <property type="entry name" value="Lamp2-like_luminal"/>
    <property type="match status" value="2"/>
</dbReference>
<evidence type="ECO:0000256" key="10">
    <source>
        <dbReference type="ARBA" id="ARBA00023180"/>
    </source>
</evidence>
<dbReference type="AlphaFoldDB" id="A0A671X3B7"/>
<dbReference type="GO" id="GO:0072594">
    <property type="term" value="P:establishment of protein localization to organelle"/>
    <property type="evidence" value="ECO:0007669"/>
    <property type="project" value="TreeGrafter"/>
</dbReference>
<feature type="domain" description="Lysosome-associated membrane glycoprotein 2-like luminal" evidence="16">
    <location>
        <begin position="27"/>
        <end position="170"/>
    </location>
</feature>
<evidence type="ECO:0000256" key="13">
    <source>
        <dbReference type="SAM" id="MobiDB-lite"/>
    </source>
</evidence>
<comment type="subcellular location">
    <subcellularLocation>
        <location evidence="1">Cell membrane</location>
        <topology evidence="1">Single-pass type I membrane protein</topology>
    </subcellularLocation>
    <subcellularLocation>
        <location evidence="2">Endosome membrane</location>
        <topology evidence="2">Single-pass type I membrane protein</topology>
    </subcellularLocation>
    <subcellularLocation>
        <location evidence="12">Lysosome membrane</location>
        <topology evidence="12">Single-pass type I membrane protein</topology>
    </subcellularLocation>
</comment>
<dbReference type="OMA" id="NDITIMF"/>
<comment type="caution">
    <text evidence="12">Lacks conserved residue(s) required for the propagation of feature annotation.</text>
</comment>
<dbReference type="GO" id="GO:0016236">
    <property type="term" value="P:macroautophagy"/>
    <property type="evidence" value="ECO:0007669"/>
    <property type="project" value="Ensembl"/>
</dbReference>
<keyword evidence="3" id="KW-1003">Cell membrane</keyword>
<name>A0A671X3B7_SPAAU</name>
<evidence type="ECO:0000313" key="19">
    <source>
        <dbReference type="Proteomes" id="UP000472265"/>
    </source>
</evidence>
<gene>
    <name evidence="18" type="primary">LAMP2</name>
    <name evidence="18" type="synonym">lamp2</name>
</gene>
<evidence type="ECO:0000256" key="3">
    <source>
        <dbReference type="ARBA" id="ARBA00022475"/>
    </source>
</evidence>
<feature type="domain" description="Lysosome-associated membrane glycoprotein 2-like transmembrane" evidence="17">
    <location>
        <begin position="389"/>
        <end position="420"/>
    </location>
</feature>
<dbReference type="GO" id="GO:0031902">
    <property type="term" value="C:late endosome membrane"/>
    <property type="evidence" value="ECO:0007669"/>
    <property type="project" value="TreeGrafter"/>
</dbReference>
<feature type="disulfide bond" evidence="12">
    <location>
        <begin position="343"/>
        <end position="380"/>
    </location>
</feature>
<proteinExistence type="inferred from homology"/>
<evidence type="ECO:0000256" key="5">
    <source>
        <dbReference type="ARBA" id="ARBA00022729"/>
    </source>
</evidence>
<dbReference type="PANTHER" id="PTHR11506:SF6">
    <property type="entry name" value="LYSOSOME-ASSOCIATED MEMBRANE GLYCOPROTEIN 2"/>
    <property type="match status" value="1"/>
</dbReference>
<dbReference type="PRINTS" id="PR00336">
    <property type="entry name" value="LYSASSOCTDMP"/>
</dbReference>
<evidence type="ECO:0000256" key="14">
    <source>
        <dbReference type="SAM" id="Phobius"/>
    </source>
</evidence>
<feature type="signal peptide" evidence="15">
    <location>
        <begin position="1"/>
        <end position="22"/>
    </location>
</feature>
<feature type="domain" description="Lysosome-associated membrane glycoprotein 2-like luminal" evidence="16">
    <location>
        <begin position="230"/>
        <end position="370"/>
    </location>
</feature>
<evidence type="ECO:0000256" key="11">
    <source>
        <dbReference type="ARBA" id="ARBA00023228"/>
    </source>
</evidence>
<dbReference type="InterPro" id="IPR048524">
    <property type="entry name" value="Lamp2-like_TM"/>
</dbReference>
<evidence type="ECO:0000256" key="8">
    <source>
        <dbReference type="ARBA" id="ARBA00023136"/>
    </source>
</evidence>
<reference evidence="18" key="3">
    <citation type="submission" date="2025-09" db="UniProtKB">
        <authorList>
            <consortium name="Ensembl"/>
        </authorList>
    </citation>
    <scope>IDENTIFICATION</scope>
</reference>
<protein>
    <submittedName>
        <fullName evidence="18">Lysosomal-associated membrane protein 2</fullName>
    </submittedName>
</protein>
<feature type="chain" id="PRO_5025625905" evidence="15">
    <location>
        <begin position="23"/>
        <end position="422"/>
    </location>
</feature>
<evidence type="ECO:0000256" key="15">
    <source>
        <dbReference type="SAM" id="SignalP"/>
    </source>
</evidence>
<evidence type="ECO:0000259" key="16">
    <source>
        <dbReference type="Pfam" id="PF01299"/>
    </source>
</evidence>
<keyword evidence="4 12" id="KW-0812">Transmembrane</keyword>
<dbReference type="PROSITE" id="PS51407">
    <property type="entry name" value="LAMP_3"/>
    <property type="match status" value="1"/>
</dbReference>
<dbReference type="Pfam" id="PF21222">
    <property type="entry name" value="Lamp2_2nd"/>
    <property type="match status" value="1"/>
</dbReference>
<feature type="disulfide bond" evidence="12">
    <location>
        <begin position="146"/>
        <end position="182"/>
    </location>
</feature>
<dbReference type="RefSeq" id="XP_030253167.1">
    <property type="nucleotide sequence ID" value="XM_030397307.1"/>
</dbReference>
<evidence type="ECO:0000256" key="6">
    <source>
        <dbReference type="ARBA" id="ARBA00022753"/>
    </source>
</evidence>
<dbReference type="FunFam" id="2.40.160.110:FF:000001">
    <property type="entry name" value="lysosome-associated membrane glycoprotein 2 isoform X2"/>
    <property type="match status" value="1"/>
</dbReference>
<feature type="transmembrane region" description="Helical" evidence="14">
    <location>
        <begin position="387"/>
        <end position="410"/>
    </location>
</feature>